<accession>A0ABS6JSE3</accession>
<sequence>MKKAFSITVSTQPNTNLSIAKDISLVKVGLVYADNVKLASPGVSMIASLDKMSEMSEKYQAYFYREMMRQSDETLFHLMDRYYKILSKRVLSKQEIALRKKYRQGFVITKPKVEEIANKIIYDSGFEQIKNIIENGVLELETYTPNDGNYFEQVLNEFMESVTSSALEGNTYPLYDQHVSKLIGSFFGMGLIKNYRSTTEKMKHTGFTADTMQRLPCFEKATIGEVLDIRKELNRELIRFRSAMFKYSKNINNEQWSDDFLYEVERLYREEVEPAVLEIEEQCESNIYLKELSYRVATSKLTVPSLFGMAVSPTAEFIGLTETMIATVLSISTEAVKTYKDYRDKASTINGNQMFFYYQAGKILQK</sequence>
<name>A0ABS6JSE3_9BACI</name>
<evidence type="ECO:0000313" key="2">
    <source>
        <dbReference type="Proteomes" id="UP000790580"/>
    </source>
</evidence>
<keyword evidence="2" id="KW-1185">Reference proteome</keyword>
<protein>
    <submittedName>
        <fullName evidence="1">Uncharacterized protein</fullName>
    </submittedName>
</protein>
<reference evidence="1 2" key="1">
    <citation type="submission" date="2021-06" db="EMBL/GenBank/DDBJ databases">
        <title>Bacillus sp. RD4P76, an endophyte from a halophyte.</title>
        <authorList>
            <person name="Sun J.-Q."/>
        </authorList>
    </citation>
    <scope>NUCLEOTIDE SEQUENCE [LARGE SCALE GENOMIC DNA]</scope>
    <source>
        <strain evidence="1 2">JCM 17098</strain>
    </source>
</reference>
<organism evidence="1 2">
    <name type="scientific">Evansella alkalicola</name>
    <dbReference type="NCBI Taxonomy" id="745819"/>
    <lineage>
        <taxon>Bacteria</taxon>
        <taxon>Bacillati</taxon>
        <taxon>Bacillota</taxon>
        <taxon>Bacilli</taxon>
        <taxon>Bacillales</taxon>
        <taxon>Bacillaceae</taxon>
        <taxon>Evansella</taxon>
    </lineage>
</organism>
<comment type="caution">
    <text evidence="1">The sequence shown here is derived from an EMBL/GenBank/DDBJ whole genome shotgun (WGS) entry which is preliminary data.</text>
</comment>
<gene>
    <name evidence="1" type="ORF">KS407_07775</name>
</gene>
<dbReference type="RefSeq" id="WP_088075495.1">
    <property type="nucleotide sequence ID" value="NZ_JAHQCR010000034.1"/>
</dbReference>
<dbReference type="Proteomes" id="UP000790580">
    <property type="component" value="Unassembled WGS sequence"/>
</dbReference>
<proteinExistence type="predicted"/>
<evidence type="ECO:0000313" key="1">
    <source>
        <dbReference type="EMBL" id="MBU9721345.1"/>
    </source>
</evidence>
<dbReference type="EMBL" id="JAHQCR010000034">
    <property type="protein sequence ID" value="MBU9721345.1"/>
    <property type="molecule type" value="Genomic_DNA"/>
</dbReference>